<dbReference type="PANTHER" id="PTHR24276">
    <property type="entry name" value="POLYSERASE-RELATED"/>
    <property type="match status" value="1"/>
</dbReference>
<evidence type="ECO:0000256" key="6">
    <source>
        <dbReference type="RuleBase" id="RU363034"/>
    </source>
</evidence>
<dbReference type="STRING" id="151549.A0A4C1YQJ7"/>
<name>A0A4C1YQJ7_EUMVA</name>
<evidence type="ECO:0000256" key="1">
    <source>
        <dbReference type="ARBA" id="ARBA00007664"/>
    </source>
</evidence>
<comment type="caution">
    <text evidence="8">The sequence shown here is derived from an EMBL/GenBank/DDBJ whole genome shotgun (WGS) entry which is preliminary data.</text>
</comment>
<dbReference type="Proteomes" id="UP000299102">
    <property type="component" value="Unassembled WGS sequence"/>
</dbReference>
<dbReference type="OrthoDB" id="10051896at2759"/>
<keyword evidence="4 6" id="KW-0720">Serine protease</keyword>
<evidence type="ECO:0000259" key="7">
    <source>
        <dbReference type="PROSITE" id="PS50240"/>
    </source>
</evidence>
<proteinExistence type="inferred from homology"/>
<accession>A0A4C1YQJ7</accession>
<keyword evidence="9" id="KW-1185">Reference proteome</keyword>
<dbReference type="FunFam" id="2.40.10.10:FF:000034">
    <property type="entry name" value="Eupolytin"/>
    <property type="match status" value="1"/>
</dbReference>
<keyword evidence="2 6" id="KW-0645">Protease</keyword>
<dbReference type="InterPro" id="IPR009003">
    <property type="entry name" value="Peptidase_S1_PA"/>
</dbReference>
<keyword evidence="5" id="KW-1015">Disulfide bond</keyword>
<evidence type="ECO:0000256" key="3">
    <source>
        <dbReference type="ARBA" id="ARBA00022801"/>
    </source>
</evidence>
<dbReference type="EMBL" id="BGZK01001320">
    <property type="protein sequence ID" value="GBP77182.1"/>
    <property type="molecule type" value="Genomic_DNA"/>
</dbReference>
<dbReference type="PROSITE" id="PS00134">
    <property type="entry name" value="TRYPSIN_HIS"/>
    <property type="match status" value="1"/>
</dbReference>
<evidence type="ECO:0000256" key="4">
    <source>
        <dbReference type="ARBA" id="ARBA00022825"/>
    </source>
</evidence>
<dbReference type="CDD" id="cd00190">
    <property type="entry name" value="Tryp_SPc"/>
    <property type="match status" value="1"/>
</dbReference>
<dbReference type="AlphaFoldDB" id="A0A4C1YQJ7"/>
<feature type="domain" description="Peptidase S1" evidence="7">
    <location>
        <begin position="88"/>
        <end position="308"/>
    </location>
</feature>
<dbReference type="GO" id="GO:0004252">
    <property type="term" value="F:serine-type endopeptidase activity"/>
    <property type="evidence" value="ECO:0007669"/>
    <property type="project" value="InterPro"/>
</dbReference>
<gene>
    <name evidence="8" type="ORF">EVAR_49391_1</name>
</gene>
<dbReference type="Pfam" id="PF00089">
    <property type="entry name" value="Trypsin"/>
    <property type="match status" value="1"/>
</dbReference>
<sequence length="311" mass="34344">MQKWTFVVNPYCTAGQPGCFQEPFCLFPSSATLRRTADLMLCQYISSPSVTINARRRNGKRRKHRHRVSITSIFLLPDDRSSESAVGIVGGHTIPIENAPYMASLRLNGTYHWCGGAIIHRRFVVTAAHCIVPNREYKISVGSNSIETGGILMDVEELIIHDKYDPSEDYDICLVKLKEEIPLSEKVSLIELADSGLKLKTGTMMNITGWGNSKENGRVSTYLQQTTVPLVGRRSCKFTYMAFLHPISVRMICAGEVGHDACQGDSGGPLTYKDHLVGVSSFGVGCGTYPGVYTKISAMLPWITEKIDESS</sequence>
<keyword evidence="3 6" id="KW-0378">Hydrolase</keyword>
<dbReference type="Gene3D" id="2.40.10.10">
    <property type="entry name" value="Trypsin-like serine proteases"/>
    <property type="match status" value="1"/>
</dbReference>
<evidence type="ECO:0000256" key="2">
    <source>
        <dbReference type="ARBA" id="ARBA00022670"/>
    </source>
</evidence>
<dbReference type="PROSITE" id="PS00135">
    <property type="entry name" value="TRYPSIN_SER"/>
    <property type="match status" value="1"/>
</dbReference>
<evidence type="ECO:0000313" key="8">
    <source>
        <dbReference type="EMBL" id="GBP77182.1"/>
    </source>
</evidence>
<dbReference type="InterPro" id="IPR001254">
    <property type="entry name" value="Trypsin_dom"/>
</dbReference>
<dbReference type="InterPro" id="IPR018114">
    <property type="entry name" value="TRYPSIN_HIS"/>
</dbReference>
<dbReference type="InterPro" id="IPR001314">
    <property type="entry name" value="Peptidase_S1A"/>
</dbReference>
<evidence type="ECO:0000313" key="9">
    <source>
        <dbReference type="Proteomes" id="UP000299102"/>
    </source>
</evidence>
<dbReference type="InterPro" id="IPR050430">
    <property type="entry name" value="Peptidase_S1"/>
</dbReference>
<comment type="similarity">
    <text evidence="1">Belongs to the peptidase S1 family.</text>
</comment>
<dbReference type="InterPro" id="IPR033116">
    <property type="entry name" value="TRYPSIN_SER"/>
</dbReference>
<dbReference type="PROSITE" id="PS50240">
    <property type="entry name" value="TRYPSIN_DOM"/>
    <property type="match status" value="1"/>
</dbReference>
<evidence type="ECO:0000256" key="5">
    <source>
        <dbReference type="ARBA" id="ARBA00023157"/>
    </source>
</evidence>
<dbReference type="SMART" id="SM00020">
    <property type="entry name" value="Tryp_SPc"/>
    <property type="match status" value="1"/>
</dbReference>
<protein>
    <submittedName>
        <fullName evidence="8">Trypsin 5G1</fullName>
    </submittedName>
</protein>
<dbReference type="GO" id="GO:0006508">
    <property type="term" value="P:proteolysis"/>
    <property type="evidence" value="ECO:0007669"/>
    <property type="project" value="UniProtKB-KW"/>
</dbReference>
<dbReference type="PANTHER" id="PTHR24276:SF91">
    <property type="entry name" value="AT26814P-RELATED"/>
    <property type="match status" value="1"/>
</dbReference>
<organism evidence="8 9">
    <name type="scientific">Eumeta variegata</name>
    <name type="common">Bagworm moth</name>
    <name type="synonym">Eumeta japonica</name>
    <dbReference type="NCBI Taxonomy" id="151549"/>
    <lineage>
        <taxon>Eukaryota</taxon>
        <taxon>Metazoa</taxon>
        <taxon>Ecdysozoa</taxon>
        <taxon>Arthropoda</taxon>
        <taxon>Hexapoda</taxon>
        <taxon>Insecta</taxon>
        <taxon>Pterygota</taxon>
        <taxon>Neoptera</taxon>
        <taxon>Endopterygota</taxon>
        <taxon>Lepidoptera</taxon>
        <taxon>Glossata</taxon>
        <taxon>Ditrysia</taxon>
        <taxon>Tineoidea</taxon>
        <taxon>Psychidae</taxon>
        <taxon>Oiketicinae</taxon>
        <taxon>Eumeta</taxon>
    </lineage>
</organism>
<reference evidence="8 9" key="1">
    <citation type="journal article" date="2019" name="Commun. Biol.">
        <title>The bagworm genome reveals a unique fibroin gene that provides high tensile strength.</title>
        <authorList>
            <person name="Kono N."/>
            <person name="Nakamura H."/>
            <person name="Ohtoshi R."/>
            <person name="Tomita M."/>
            <person name="Numata K."/>
            <person name="Arakawa K."/>
        </authorList>
    </citation>
    <scope>NUCLEOTIDE SEQUENCE [LARGE SCALE GENOMIC DNA]</scope>
</reference>
<dbReference type="SUPFAM" id="SSF50494">
    <property type="entry name" value="Trypsin-like serine proteases"/>
    <property type="match status" value="1"/>
</dbReference>
<dbReference type="PRINTS" id="PR00722">
    <property type="entry name" value="CHYMOTRYPSIN"/>
</dbReference>
<dbReference type="InterPro" id="IPR043504">
    <property type="entry name" value="Peptidase_S1_PA_chymotrypsin"/>
</dbReference>